<dbReference type="PANTHER" id="PTHR36919">
    <property type="entry name" value="BLR1215 PROTEIN"/>
    <property type="match status" value="1"/>
</dbReference>
<dbReference type="PANTHER" id="PTHR36919:SF2">
    <property type="entry name" value="BLL6627 PROTEIN"/>
    <property type="match status" value="1"/>
</dbReference>
<feature type="domain" description="DUF2147" evidence="1">
    <location>
        <begin position="11"/>
        <end position="127"/>
    </location>
</feature>
<name>A0A1S1YYB1_FLAPC</name>
<accession>A0A1S1YYB1</accession>
<evidence type="ECO:0000313" key="2">
    <source>
        <dbReference type="EMBL" id="OHX65996.1"/>
    </source>
</evidence>
<dbReference type="Gene3D" id="2.40.128.520">
    <property type="match status" value="1"/>
</dbReference>
<keyword evidence="3" id="KW-1185">Reference proteome</keyword>
<comment type="caution">
    <text evidence="2">The sequence shown here is derived from an EMBL/GenBank/DDBJ whole genome shotgun (WGS) entry which is preliminary data.</text>
</comment>
<proteinExistence type="predicted"/>
<protein>
    <recommendedName>
        <fullName evidence="1">DUF2147 domain-containing protein</fullName>
    </recommendedName>
</protein>
<dbReference type="Proteomes" id="UP000179797">
    <property type="component" value="Unassembled WGS sequence"/>
</dbReference>
<dbReference type="AlphaFoldDB" id="A0A1S1YYB1"/>
<dbReference type="RefSeq" id="WP_044218859.1">
    <property type="nucleotide sequence ID" value="NZ_JRYR02000001.1"/>
</dbReference>
<dbReference type="STRING" id="915059.NH26_06335"/>
<dbReference type="InterPro" id="IPR019223">
    <property type="entry name" value="DUF2147"/>
</dbReference>
<dbReference type="Pfam" id="PF09917">
    <property type="entry name" value="DUF2147"/>
    <property type="match status" value="1"/>
</dbReference>
<dbReference type="EMBL" id="JRYR02000001">
    <property type="protein sequence ID" value="OHX65996.1"/>
    <property type="molecule type" value="Genomic_DNA"/>
</dbReference>
<evidence type="ECO:0000313" key="3">
    <source>
        <dbReference type="Proteomes" id="UP000179797"/>
    </source>
</evidence>
<gene>
    <name evidence="2" type="ORF">NH26_06335</name>
</gene>
<organism evidence="2 3">
    <name type="scientific">Flammeovirga pacifica</name>
    <dbReference type="NCBI Taxonomy" id="915059"/>
    <lineage>
        <taxon>Bacteria</taxon>
        <taxon>Pseudomonadati</taxon>
        <taxon>Bacteroidota</taxon>
        <taxon>Cytophagia</taxon>
        <taxon>Cytophagales</taxon>
        <taxon>Flammeovirgaceae</taxon>
        <taxon>Flammeovirga</taxon>
    </lineage>
</organism>
<reference evidence="2 3" key="1">
    <citation type="journal article" date="2012" name="Int. J. Syst. Evol. Microbiol.">
        <title>Flammeovirga pacifica sp. nov., isolated from deep-sea sediment.</title>
        <authorList>
            <person name="Xu H."/>
            <person name="Fu Y."/>
            <person name="Yang N."/>
            <person name="Ding Z."/>
            <person name="Lai Q."/>
            <person name="Zeng R."/>
        </authorList>
    </citation>
    <scope>NUCLEOTIDE SEQUENCE [LARGE SCALE GENOMIC DNA]</scope>
    <source>
        <strain evidence="3">DSM 24597 / LMG 26175 / WPAGA1</strain>
    </source>
</reference>
<dbReference type="OrthoDB" id="9814399at2"/>
<evidence type="ECO:0000259" key="1">
    <source>
        <dbReference type="Pfam" id="PF09917"/>
    </source>
</evidence>
<sequence length="130" mass="14718">MSDNQIKNIEGIWMTGLKDAKVEITIDDTGKAQGRIVWMLRDKEEDGGPRIDKLNPDSSKREVLLENMIMLSDFQYKGNGVWEDGEVYDPDSGKTYSGSIQNAGPNVLKMRGYVGIKLFGRTELWMRDSL</sequence>